<sequence length="407" mass="45959">MENQRILAIGYAREGFGFGRVLQSLLQRLCHIYDVHQFEMTCTGNTQWPWHVYANQIPTDRFGEQQLPQLVEAVQPDFILLVAELWDVPRYVRLFRQSASHIPLVAYCPLDGELKPYPYLETLAELSLLVVYTEFARQEVSQAFAQLSQNGRNLTPPALAVIPHGVDTERFYPYHADFKTARQIARTRLFPTQPELDNAFIVFNGNRNQSRKRIDLTLKGFSLFAVDKPDTVKLYLHMGLMDQGVNVMGLAKQYGIQSRLICTTQGRSHPVVSDAELNLIYNACDVGLNSSMGEGWGLVSFEHGATGAAQVVPYHSACQELWPGAALMLETKLAPSRTLPLTLREVSPEDIAQALQRLYSAPPLWDLLARGAYRNATQPNLQWQAVAEQFDRMFQTLMVDRSVPYAA</sequence>
<dbReference type="Gene3D" id="3.40.50.11930">
    <property type="match status" value="1"/>
</dbReference>
<dbReference type="Proteomes" id="UP000607397">
    <property type="component" value="Unassembled WGS sequence"/>
</dbReference>
<dbReference type="PANTHER" id="PTHR12526:SF510">
    <property type="entry name" value="D-INOSITOL 3-PHOSPHATE GLYCOSYLTRANSFERASE"/>
    <property type="match status" value="1"/>
</dbReference>
<evidence type="ECO:0000256" key="1">
    <source>
        <dbReference type="ARBA" id="ARBA00022676"/>
    </source>
</evidence>
<evidence type="ECO:0000256" key="2">
    <source>
        <dbReference type="ARBA" id="ARBA00022679"/>
    </source>
</evidence>
<keyword evidence="4" id="KW-1185">Reference proteome</keyword>
<dbReference type="RefSeq" id="WP_161826245.1">
    <property type="nucleotide sequence ID" value="NZ_WVIC01000032.1"/>
</dbReference>
<keyword evidence="2" id="KW-0808">Transferase</keyword>
<reference evidence="3" key="1">
    <citation type="submission" date="2019-12" db="EMBL/GenBank/DDBJ databases">
        <title>High-Quality draft genome sequences of three cyanobacteria isolated from the limestone walls of the Old Cathedral of Coimbra.</title>
        <authorList>
            <person name="Tiago I."/>
            <person name="Soares F."/>
            <person name="Portugal A."/>
        </authorList>
    </citation>
    <scope>NUCLEOTIDE SEQUENCE [LARGE SCALE GENOMIC DNA]</scope>
    <source>
        <strain evidence="3">C</strain>
    </source>
</reference>
<evidence type="ECO:0000313" key="4">
    <source>
        <dbReference type="Proteomes" id="UP000607397"/>
    </source>
</evidence>
<name>A0A8K1ZZN2_9CYAN</name>
<keyword evidence="1" id="KW-0328">Glycosyltransferase</keyword>
<dbReference type="Gene3D" id="3.40.50.2000">
    <property type="entry name" value="Glycogen Phosphorylase B"/>
    <property type="match status" value="1"/>
</dbReference>
<dbReference type="AlphaFoldDB" id="A0A8K1ZZN2"/>
<evidence type="ECO:0000313" key="3">
    <source>
        <dbReference type="EMBL" id="NCJ07773.1"/>
    </source>
</evidence>
<dbReference type="SUPFAM" id="SSF53756">
    <property type="entry name" value="UDP-Glycosyltransferase/glycogen phosphorylase"/>
    <property type="match status" value="1"/>
</dbReference>
<proteinExistence type="predicted"/>
<organism evidence="3 4">
    <name type="scientific">Petrachloros mirabilis ULC683</name>
    <dbReference type="NCBI Taxonomy" id="2781853"/>
    <lineage>
        <taxon>Bacteria</taxon>
        <taxon>Bacillati</taxon>
        <taxon>Cyanobacteriota</taxon>
        <taxon>Cyanophyceae</taxon>
        <taxon>Synechococcales</taxon>
        <taxon>Petrachlorosaceae</taxon>
        <taxon>Petrachloros</taxon>
        <taxon>Petrachloros mirabilis</taxon>
    </lineage>
</organism>
<protein>
    <submittedName>
        <fullName evidence="3">Glycosyltransferase family 1 protein</fullName>
    </submittedName>
</protein>
<gene>
    <name evidence="3" type="ORF">GS597_14895</name>
</gene>
<dbReference type="GO" id="GO:0016757">
    <property type="term" value="F:glycosyltransferase activity"/>
    <property type="evidence" value="ECO:0007669"/>
    <property type="project" value="UniProtKB-KW"/>
</dbReference>
<comment type="caution">
    <text evidence="3">The sequence shown here is derived from an EMBL/GenBank/DDBJ whole genome shotgun (WGS) entry which is preliminary data.</text>
</comment>
<accession>A0A8K1ZZN2</accession>
<dbReference type="EMBL" id="WVIC01000032">
    <property type="protein sequence ID" value="NCJ07773.1"/>
    <property type="molecule type" value="Genomic_DNA"/>
</dbReference>
<dbReference type="PANTHER" id="PTHR12526">
    <property type="entry name" value="GLYCOSYLTRANSFERASE"/>
    <property type="match status" value="1"/>
</dbReference>